<comment type="caution">
    <text evidence="3">The sequence shown here is derived from an EMBL/GenBank/DDBJ whole genome shotgun (WGS) entry which is preliminary data.</text>
</comment>
<dbReference type="Gene3D" id="1.25.40.20">
    <property type="entry name" value="Ankyrin repeat-containing domain"/>
    <property type="match status" value="3"/>
</dbReference>
<protein>
    <submittedName>
        <fullName evidence="3">Protein 21.1</fullName>
    </submittedName>
</protein>
<feature type="repeat" description="ANK" evidence="1">
    <location>
        <begin position="733"/>
        <end position="765"/>
    </location>
</feature>
<accession>A0A132NTB5</accession>
<dbReference type="AlphaFoldDB" id="A0A132NTB5"/>
<proteinExistence type="predicted"/>
<evidence type="ECO:0000256" key="1">
    <source>
        <dbReference type="PROSITE-ProRule" id="PRU00023"/>
    </source>
</evidence>
<evidence type="ECO:0000256" key="2">
    <source>
        <dbReference type="SAM" id="Coils"/>
    </source>
</evidence>
<dbReference type="SMART" id="SM00248">
    <property type="entry name" value="ANK"/>
    <property type="match status" value="8"/>
</dbReference>
<evidence type="ECO:0000313" key="4">
    <source>
        <dbReference type="Proteomes" id="UP000070089"/>
    </source>
</evidence>
<dbReference type="SUPFAM" id="SSF48403">
    <property type="entry name" value="Ankyrin repeat"/>
    <property type="match status" value="2"/>
</dbReference>
<reference evidence="3 4" key="1">
    <citation type="journal article" date="2015" name="Mol. Biochem. Parasitol.">
        <title>Identification of polymorphic genes for use in assemblage B genotyping assays through comparative genomics of multiple assemblage B Giardia duodenalis isolates.</title>
        <authorList>
            <person name="Wielinga C."/>
            <person name="Thompson R.C."/>
            <person name="Monis P."/>
            <person name="Ryan U."/>
        </authorList>
    </citation>
    <scope>NUCLEOTIDE SEQUENCE [LARGE SCALE GENOMIC DNA]</scope>
    <source>
        <strain evidence="3 4">BAH15c1</strain>
    </source>
</reference>
<dbReference type="Proteomes" id="UP000070089">
    <property type="component" value="Unassembled WGS sequence"/>
</dbReference>
<dbReference type="OrthoDB" id="194358at2759"/>
<dbReference type="VEuPathDB" id="GiardiaDB:QR46_2724"/>
<evidence type="ECO:0000313" key="3">
    <source>
        <dbReference type="EMBL" id="KWX13307.1"/>
    </source>
</evidence>
<feature type="repeat" description="ANK" evidence="1">
    <location>
        <begin position="702"/>
        <end position="734"/>
    </location>
</feature>
<keyword evidence="2" id="KW-0175">Coiled coil</keyword>
<dbReference type="PANTHER" id="PTHR24120:SF4">
    <property type="entry name" value="GH07239P"/>
    <property type="match status" value="1"/>
</dbReference>
<dbReference type="Gene3D" id="1.20.5.490">
    <property type="entry name" value="Single helix bin"/>
    <property type="match status" value="1"/>
</dbReference>
<dbReference type="InterPro" id="IPR002110">
    <property type="entry name" value="Ankyrin_rpt"/>
</dbReference>
<feature type="coiled-coil region" evidence="2">
    <location>
        <begin position="271"/>
        <end position="432"/>
    </location>
</feature>
<dbReference type="PANTHER" id="PTHR24120">
    <property type="entry name" value="GH07239P"/>
    <property type="match status" value="1"/>
</dbReference>
<dbReference type="Pfam" id="PF12796">
    <property type="entry name" value="Ank_2"/>
    <property type="match status" value="2"/>
</dbReference>
<organism evidence="3 4">
    <name type="scientific">Giardia duodenalis assemblage B</name>
    <dbReference type="NCBI Taxonomy" id="1394984"/>
    <lineage>
        <taxon>Eukaryota</taxon>
        <taxon>Metamonada</taxon>
        <taxon>Diplomonadida</taxon>
        <taxon>Hexamitidae</taxon>
        <taxon>Giardiinae</taxon>
        <taxon>Giardia</taxon>
    </lineage>
</organism>
<dbReference type="Pfam" id="PF00023">
    <property type="entry name" value="Ank"/>
    <property type="match status" value="1"/>
</dbReference>
<feature type="coiled-coil region" evidence="2">
    <location>
        <begin position="475"/>
        <end position="509"/>
    </location>
</feature>
<dbReference type="InterPro" id="IPR036770">
    <property type="entry name" value="Ankyrin_rpt-contain_sf"/>
</dbReference>
<gene>
    <name evidence="3" type="ORF">QR46_2724</name>
</gene>
<dbReference type="PROSITE" id="PS50297">
    <property type="entry name" value="ANK_REP_REGION"/>
    <property type="match status" value="2"/>
</dbReference>
<sequence length="820" mass="88127">MKNGKLIWRNLARCRSGSRCTLNLNFQKIQHRMPTVQDWFKAAESGDSQFIRDNCAVFRTATTTDGMTALMIGACCGHVAVVQELCSHEQGRGTGSGKAAIHFGLDSDNWDVVSLMLPYEASVRNAAGDTLLHWAVRVRAKSCIPKLLVQFGPLTNNEGLTAAQLAQNLGYTDLLPLLGTVVPAPTTTMPFPTIPTTTTAPGTQGSVPRFENTIPAPSSSHTTIPQPPMQPVTSYTTASASAPAFSMSSSSFLPGHIGTRPPGQVVSCDNCSKLTQQNNELSAELNRVKEQNASLLSQYQTAMEAVTSTQNANSSFMAQITEGQATIARLEAELEKQKALVRNSSSESAALMLQMSTSSTHVSSLQNELQLRDEEIKMLRAKVAELEENTAEIIRMTESAINARATVVANQLASQQEERTFLQGRVSHLETENVELVAKLAASQSAVDSLVQSQTAAQEQNTNLLKTITDLNARMAQFSTDNANSSKRIAELEEQVGSKNTEISDLRKQLTMVQSGIIDSIEDCPHSSCTVGNTRASVHDPLEKMRLSGYHGSPGTQHSDISITAPSLAHASITPSDIRLSTSQLVPPTSMAGSYTSTSYLASAADTLASNRPSVNIQDDVQAASTSGAPTKSTTFRDKDGNTALILAAAVGDIGTVISLVPYQEKVTNTMGETALMKAAENGHLEIVYALLDKQVGKATYSGKTALMSAALNGHLDICKLLIPHEAGMSRKDGWTALMSAARNNHLEIVKLLIDHEARRQTKDGTTALIKAIEHGHLDAVKILAPIEMDLTLKGGATALMKCKRTAYPEMYDYLKSLQD</sequence>
<dbReference type="PROSITE" id="PS50088">
    <property type="entry name" value="ANK_REPEAT"/>
    <property type="match status" value="2"/>
</dbReference>
<keyword evidence="1" id="KW-0040">ANK repeat</keyword>
<dbReference type="EMBL" id="JXTI01000075">
    <property type="protein sequence ID" value="KWX13307.1"/>
    <property type="molecule type" value="Genomic_DNA"/>
</dbReference>
<name>A0A132NTB5_GIAIN</name>